<proteinExistence type="predicted"/>
<feature type="non-terminal residue" evidence="3">
    <location>
        <position position="178"/>
    </location>
</feature>
<evidence type="ECO:0000313" key="3">
    <source>
        <dbReference type="EMBL" id="KAG6921467.1"/>
    </source>
</evidence>
<reference evidence="3 4" key="1">
    <citation type="journal article" date="2020" name="G3 (Bethesda)">
        <title>Draft Genome of the Common Snapping Turtle, Chelydra serpentina, a Model for Phenotypic Plasticity in Reptiles.</title>
        <authorList>
            <person name="Das D."/>
            <person name="Singh S.K."/>
            <person name="Bierstedt J."/>
            <person name="Erickson A."/>
            <person name="Galli G.L.J."/>
            <person name="Crossley D.A. 2nd"/>
            <person name="Rhen T."/>
        </authorList>
    </citation>
    <scope>NUCLEOTIDE SEQUENCE [LARGE SCALE GENOMIC DNA]</scope>
    <source>
        <strain evidence="3">KW</strain>
    </source>
</reference>
<feature type="domain" description="KRAB" evidence="2">
    <location>
        <begin position="38"/>
        <end position="109"/>
    </location>
</feature>
<dbReference type="CDD" id="cd07765">
    <property type="entry name" value="KRAB_A-box"/>
    <property type="match status" value="1"/>
</dbReference>
<dbReference type="PANTHER" id="PTHR23232">
    <property type="entry name" value="KRAB DOMAIN C2H2 ZINC FINGER"/>
    <property type="match status" value="1"/>
</dbReference>
<dbReference type="SMART" id="SM00349">
    <property type="entry name" value="KRAB"/>
    <property type="match status" value="1"/>
</dbReference>
<dbReference type="Proteomes" id="UP000765507">
    <property type="component" value="Unassembled WGS sequence"/>
</dbReference>
<protein>
    <submittedName>
        <fullName evidence="3">Zinc finger protein 620</fullName>
    </submittedName>
</protein>
<dbReference type="InterPro" id="IPR050169">
    <property type="entry name" value="Krueppel_C2H2_ZnF"/>
</dbReference>
<dbReference type="GO" id="GO:0006355">
    <property type="term" value="P:regulation of DNA-templated transcription"/>
    <property type="evidence" value="ECO:0007669"/>
    <property type="project" value="InterPro"/>
</dbReference>
<feature type="region of interest" description="Disordered" evidence="1">
    <location>
        <begin position="91"/>
        <end position="178"/>
    </location>
</feature>
<dbReference type="OrthoDB" id="9892686at2759"/>
<organism evidence="3 4">
    <name type="scientific">Chelydra serpentina</name>
    <name type="common">Snapping turtle</name>
    <name type="synonym">Testudo serpentina</name>
    <dbReference type="NCBI Taxonomy" id="8475"/>
    <lineage>
        <taxon>Eukaryota</taxon>
        <taxon>Metazoa</taxon>
        <taxon>Chordata</taxon>
        <taxon>Craniata</taxon>
        <taxon>Vertebrata</taxon>
        <taxon>Euteleostomi</taxon>
        <taxon>Archelosauria</taxon>
        <taxon>Testudinata</taxon>
        <taxon>Testudines</taxon>
        <taxon>Cryptodira</taxon>
        <taxon>Durocryptodira</taxon>
        <taxon>Americhelydia</taxon>
        <taxon>Chelydroidea</taxon>
        <taxon>Chelydridae</taxon>
        <taxon>Chelydra</taxon>
    </lineage>
</organism>
<sequence>AGSGRYKPPAQPGSGSRMAGPRPEARGMAAGGSAQVPVAFEDVAVYFSPAEWAELATWQRELYRDVMKENYDLVASLGHPGVKPEIIGQMERGEEPWVGDPWSWKGGSTAQNPCSADGEMKADDEEGTRTLDLPKTSPGQAGADLPQHSREKQRCKSWSKSQKQQSNVMQEELPPLPR</sequence>
<feature type="region of interest" description="Disordered" evidence="1">
    <location>
        <begin position="1"/>
        <end position="32"/>
    </location>
</feature>
<dbReference type="InterPro" id="IPR036051">
    <property type="entry name" value="KRAB_dom_sf"/>
</dbReference>
<dbReference type="Gene3D" id="6.10.140.140">
    <property type="match status" value="1"/>
</dbReference>
<dbReference type="SUPFAM" id="SSF109640">
    <property type="entry name" value="KRAB domain (Kruppel-associated box)"/>
    <property type="match status" value="1"/>
</dbReference>
<gene>
    <name evidence="3" type="ORF">G0U57_007572</name>
</gene>
<dbReference type="AlphaFoldDB" id="A0A8T1RY83"/>
<dbReference type="Pfam" id="PF01352">
    <property type="entry name" value="KRAB"/>
    <property type="match status" value="1"/>
</dbReference>
<dbReference type="EMBL" id="JAHGAV010002045">
    <property type="protein sequence ID" value="KAG6921467.1"/>
    <property type="molecule type" value="Genomic_DNA"/>
</dbReference>
<accession>A0A8T1RY83</accession>
<feature type="non-terminal residue" evidence="3">
    <location>
        <position position="1"/>
    </location>
</feature>
<dbReference type="PROSITE" id="PS50805">
    <property type="entry name" value="KRAB"/>
    <property type="match status" value="1"/>
</dbReference>
<dbReference type="InterPro" id="IPR001909">
    <property type="entry name" value="KRAB"/>
</dbReference>
<evidence type="ECO:0000256" key="1">
    <source>
        <dbReference type="SAM" id="MobiDB-lite"/>
    </source>
</evidence>
<comment type="caution">
    <text evidence="3">The sequence shown here is derived from an EMBL/GenBank/DDBJ whole genome shotgun (WGS) entry which is preliminary data.</text>
</comment>
<name>A0A8T1RY83_CHESE</name>
<evidence type="ECO:0000259" key="2">
    <source>
        <dbReference type="PROSITE" id="PS50805"/>
    </source>
</evidence>
<evidence type="ECO:0000313" key="4">
    <source>
        <dbReference type="Proteomes" id="UP000765507"/>
    </source>
</evidence>
<dbReference type="PANTHER" id="PTHR23232:SF142">
    <property type="entry name" value="GASTRULA ZINC FINGER PROTEIN XLCGF57.1-LIKE-RELATED"/>
    <property type="match status" value="1"/>
</dbReference>
<keyword evidence="4" id="KW-1185">Reference proteome</keyword>